<evidence type="ECO:0000313" key="1">
    <source>
        <dbReference type="EMBL" id="KAH6928891.1"/>
    </source>
</evidence>
<keyword evidence="2" id="KW-1185">Reference proteome</keyword>
<protein>
    <submittedName>
        <fullName evidence="1">Uncharacterized protein</fullName>
    </submittedName>
</protein>
<name>A0ACB7S1P4_HYAAI</name>
<sequence>MGEDVDEAWKRPPTDTEPAYGDSTAEQSAVGYGNSSGGFVTTENPPELPLRRSTRPECGDVFYTYCRQHRREFLYRASIDACLTTGEDHRAQLCNRGTNRFASWRECETSCVLSQPPREACLDKTMLLDCRRQDVRTSWWWFDGRGCKIWDFPWGGCPANGSAVFPTAEQCTSHCTNPRYPPCTPPRSAPCGSAQLKFPFFAAEVPSAAAHVERRCYRLTWRVLRSHLCLAGANRFPTKTACEITCRKR</sequence>
<proteinExistence type="predicted"/>
<comment type="caution">
    <text evidence="1">The sequence shown here is derived from an EMBL/GenBank/DDBJ whole genome shotgun (WGS) entry which is preliminary data.</text>
</comment>
<organism evidence="1 2">
    <name type="scientific">Hyalomma asiaticum</name>
    <name type="common">Tick</name>
    <dbReference type="NCBI Taxonomy" id="266040"/>
    <lineage>
        <taxon>Eukaryota</taxon>
        <taxon>Metazoa</taxon>
        <taxon>Ecdysozoa</taxon>
        <taxon>Arthropoda</taxon>
        <taxon>Chelicerata</taxon>
        <taxon>Arachnida</taxon>
        <taxon>Acari</taxon>
        <taxon>Parasitiformes</taxon>
        <taxon>Ixodida</taxon>
        <taxon>Ixodoidea</taxon>
        <taxon>Ixodidae</taxon>
        <taxon>Hyalomminae</taxon>
        <taxon>Hyalomma</taxon>
    </lineage>
</organism>
<gene>
    <name evidence="1" type="ORF">HPB50_020699</name>
</gene>
<accession>A0ACB7S1P4</accession>
<dbReference type="Proteomes" id="UP000821845">
    <property type="component" value="Chromosome 6"/>
</dbReference>
<reference evidence="1" key="1">
    <citation type="submission" date="2020-05" db="EMBL/GenBank/DDBJ databases">
        <title>Large-scale comparative analyses of tick genomes elucidate their genetic diversity and vector capacities.</title>
        <authorList>
            <person name="Jia N."/>
            <person name="Wang J."/>
            <person name="Shi W."/>
            <person name="Du L."/>
            <person name="Sun Y."/>
            <person name="Zhan W."/>
            <person name="Jiang J."/>
            <person name="Wang Q."/>
            <person name="Zhang B."/>
            <person name="Ji P."/>
            <person name="Sakyi L.B."/>
            <person name="Cui X."/>
            <person name="Yuan T."/>
            <person name="Jiang B."/>
            <person name="Yang W."/>
            <person name="Lam T.T.-Y."/>
            <person name="Chang Q."/>
            <person name="Ding S."/>
            <person name="Wang X."/>
            <person name="Zhu J."/>
            <person name="Ruan X."/>
            <person name="Zhao L."/>
            <person name="Wei J."/>
            <person name="Que T."/>
            <person name="Du C."/>
            <person name="Cheng J."/>
            <person name="Dai P."/>
            <person name="Han X."/>
            <person name="Huang E."/>
            <person name="Gao Y."/>
            <person name="Liu J."/>
            <person name="Shao H."/>
            <person name="Ye R."/>
            <person name="Li L."/>
            <person name="Wei W."/>
            <person name="Wang X."/>
            <person name="Wang C."/>
            <person name="Yang T."/>
            <person name="Huo Q."/>
            <person name="Li W."/>
            <person name="Guo W."/>
            <person name="Chen H."/>
            <person name="Zhou L."/>
            <person name="Ni X."/>
            <person name="Tian J."/>
            <person name="Zhou Y."/>
            <person name="Sheng Y."/>
            <person name="Liu T."/>
            <person name="Pan Y."/>
            <person name="Xia L."/>
            <person name="Li J."/>
            <person name="Zhao F."/>
            <person name="Cao W."/>
        </authorList>
    </citation>
    <scope>NUCLEOTIDE SEQUENCE</scope>
    <source>
        <strain evidence="1">Hyas-2018</strain>
    </source>
</reference>
<evidence type="ECO:0000313" key="2">
    <source>
        <dbReference type="Proteomes" id="UP000821845"/>
    </source>
</evidence>
<dbReference type="EMBL" id="CM023486">
    <property type="protein sequence ID" value="KAH6928891.1"/>
    <property type="molecule type" value="Genomic_DNA"/>
</dbReference>